<dbReference type="Pfam" id="PF12012">
    <property type="entry name" value="DUF3504"/>
    <property type="match status" value="1"/>
</dbReference>
<feature type="compositionally biased region" description="Basic residues" evidence="4">
    <location>
        <begin position="86"/>
        <end position="101"/>
    </location>
</feature>
<evidence type="ECO:0000256" key="1">
    <source>
        <dbReference type="ARBA" id="ARBA00022499"/>
    </source>
</evidence>
<reference evidence="7 8" key="1">
    <citation type="submission" date="2019-01" db="EMBL/GenBank/DDBJ databases">
        <title>Draft Genome and Complete Hox-Cluster Characterization of the Sterlet Sturgeon (Acipenser ruthenus).</title>
        <authorList>
            <person name="Wei Q."/>
        </authorList>
    </citation>
    <scope>NUCLEOTIDE SEQUENCE [LARGE SCALE GENOMIC DNA]</scope>
    <source>
        <strain evidence="7">WHYD16114868_AA</strain>
        <tissue evidence="7">Blood</tissue>
    </source>
</reference>
<protein>
    <recommendedName>
        <fullName evidence="6">ZMYM2-like/QRICH1 C-terminal domain-containing protein</fullName>
    </recommendedName>
</protein>
<keyword evidence="3" id="KW-0832">Ubl conjugation</keyword>
<dbReference type="PANTHER" id="PTHR46963:SF3">
    <property type="entry name" value="DUF3504 DOMAIN-CONTAINING PROTEIN"/>
    <property type="match status" value="1"/>
</dbReference>
<keyword evidence="8" id="KW-1185">Reference proteome</keyword>
<gene>
    <name evidence="7" type="ORF">EOD39_18812</name>
</gene>
<dbReference type="InterPro" id="IPR021893">
    <property type="entry name" value="ZMYM2-like_C"/>
</dbReference>
<keyword evidence="1" id="KW-1017">Isopeptide bond</keyword>
<feature type="compositionally biased region" description="Basic and acidic residues" evidence="4">
    <location>
        <begin position="300"/>
        <end position="310"/>
    </location>
</feature>
<feature type="region of interest" description="Disordered" evidence="4">
    <location>
        <begin position="276"/>
        <end position="313"/>
    </location>
</feature>
<keyword evidence="5" id="KW-0732">Signal</keyword>
<organism evidence="7 8">
    <name type="scientific">Acipenser ruthenus</name>
    <name type="common">Sterlet sturgeon</name>
    <dbReference type="NCBI Taxonomy" id="7906"/>
    <lineage>
        <taxon>Eukaryota</taxon>
        <taxon>Metazoa</taxon>
        <taxon>Chordata</taxon>
        <taxon>Craniata</taxon>
        <taxon>Vertebrata</taxon>
        <taxon>Euteleostomi</taxon>
        <taxon>Actinopterygii</taxon>
        <taxon>Chondrostei</taxon>
        <taxon>Acipenseriformes</taxon>
        <taxon>Acipenseridae</taxon>
        <taxon>Acipenser</taxon>
    </lineage>
</organism>
<sequence>MNWHLGVTLVDLSNLVTWAHSHGTICRQTPGHQGALQLSPRGECTVMWLCAAGHAYNWPFTPLLPVSTASNPWGEEEGQEGGQPSGRKRKRSQQKHSRRSKLSLCEEATNVSSDLSDCSLLTQASTENRNEHDSCNGTAGDLSVEEGEPGEEIQPKTEAPSEEVNPDGSQKDFRVRVKEENGEFWVEYKAPSPQNLLQILEIASSPQDGDSKPFSLLGLPGESNTLAIHKVSHWDLSTPTAEDWGPNMGKSSRAAPPRGSIDCVILGQDCLAESHSDPKGPGVMPLELDECCKPRSPTRSKLETSSKDQALDPPIISEEQKEEAPSPGCAVVPLSFGENLLQDGKYMRPLLGTSQKKQLNTPESKTPSRILGDIKMFKDWLLSQIPPETREVSSLLPRELDSHLAAFFGAVRRANGADFSANSLVFFHRGVERYLRSEGYGLSLTKSPEFSGSREALRSRFRELWRREKERETTAIEGLGFEEEEELRLKGVLSRLSPEGLLTLVLLNNTRAFGRAHLTQSWPVSWGEFRLVREAGVGDGGEGVTEYLEWRDFRGSEPHLRLYSTPENPERCPLQDFKEYVRRRSGGYLSPQDPLYVSCKPLNSAWEDTWYCRKALPKSKMEKMVKVLSQQVLAIRKKNGINSKGI</sequence>
<evidence type="ECO:0000256" key="3">
    <source>
        <dbReference type="ARBA" id="ARBA00022843"/>
    </source>
</evidence>
<evidence type="ECO:0000256" key="5">
    <source>
        <dbReference type="SAM" id="SignalP"/>
    </source>
</evidence>
<dbReference type="InterPro" id="IPR042838">
    <property type="entry name" value="KIAA1958"/>
</dbReference>
<name>A0A444UZW8_ACIRT</name>
<feature type="region of interest" description="Disordered" evidence="4">
    <location>
        <begin position="69"/>
        <end position="106"/>
    </location>
</feature>
<keyword evidence="2" id="KW-0597">Phosphoprotein</keyword>
<evidence type="ECO:0000259" key="6">
    <source>
        <dbReference type="Pfam" id="PF12012"/>
    </source>
</evidence>
<proteinExistence type="predicted"/>
<dbReference type="EMBL" id="SCEB01004253">
    <property type="protein sequence ID" value="RXM93689.1"/>
    <property type="molecule type" value="Genomic_DNA"/>
</dbReference>
<feature type="domain" description="ZMYM2-like/QRICH1 C-terminal" evidence="6">
    <location>
        <begin position="482"/>
        <end position="626"/>
    </location>
</feature>
<evidence type="ECO:0000256" key="4">
    <source>
        <dbReference type="SAM" id="MobiDB-lite"/>
    </source>
</evidence>
<dbReference type="PANTHER" id="PTHR46963">
    <property type="entry name" value="SIMILAR TO RIKEN CDNA E130308A19"/>
    <property type="match status" value="1"/>
</dbReference>
<feature type="chain" id="PRO_5019005784" description="ZMYM2-like/QRICH1 C-terminal domain-containing protein" evidence="5">
    <location>
        <begin position="22"/>
        <end position="646"/>
    </location>
</feature>
<dbReference type="Proteomes" id="UP000289886">
    <property type="component" value="Unassembled WGS sequence"/>
</dbReference>
<feature type="signal peptide" evidence="5">
    <location>
        <begin position="1"/>
        <end position="21"/>
    </location>
</feature>
<dbReference type="AlphaFoldDB" id="A0A444UZW8"/>
<comment type="caution">
    <text evidence="7">The sequence shown here is derived from an EMBL/GenBank/DDBJ whole genome shotgun (WGS) entry which is preliminary data.</text>
</comment>
<evidence type="ECO:0000256" key="2">
    <source>
        <dbReference type="ARBA" id="ARBA00022553"/>
    </source>
</evidence>
<accession>A0A444UZW8</accession>
<feature type="region of interest" description="Disordered" evidence="4">
    <location>
        <begin position="125"/>
        <end position="169"/>
    </location>
</feature>
<evidence type="ECO:0000313" key="7">
    <source>
        <dbReference type="EMBL" id="RXM93689.1"/>
    </source>
</evidence>
<evidence type="ECO:0000313" key="8">
    <source>
        <dbReference type="Proteomes" id="UP000289886"/>
    </source>
</evidence>